<dbReference type="Proteomes" id="UP000061660">
    <property type="component" value="Chromosome"/>
</dbReference>
<reference evidence="1 2" key="2">
    <citation type="journal article" date="2016" name="Genome Announc.">
        <title>Complete Genome Sequences of Two Interactive Moderate Thermophiles, Paenibacillus napthalenovorans 32O-Y and Paenibacillus sp. 32O-W.</title>
        <authorList>
            <person name="Butler R.R.III."/>
            <person name="Wang J."/>
            <person name="Stark B.C."/>
            <person name="Pombert J.F."/>
        </authorList>
    </citation>
    <scope>NUCLEOTIDE SEQUENCE [LARGE SCALE GENOMIC DNA]</scope>
    <source>
        <strain evidence="1 2">32O-Y</strain>
    </source>
</reference>
<keyword evidence="2" id="KW-1185">Reference proteome</keyword>
<dbReference type="PATRIC" id="fig|162209.4.peg.3232"/>
<accession>A0A0U2UAV5</accession>
<dbReference type="AlphaFoldDB" id="A0A0U2UAV5"/>
<gene>
    <name evidence="1" type="ORF">IJ22_30280</name>
</gene>
<dbReference type="RefSeq" id="WP_062409360.1">
    <property type="nucleotide sequence ID" value="NZ_CP013652.1"/>
</dbReference>
<name>A0A0U2UAV5_9BACL</name>
<evidence type="ECO:0000313" key="2">
    <source>
        <dbReference type="Proteomes" id="UP000061660"/>
    </source>
</evidence>
<sequence>MKIEWALYVDGDTEEEVYYEQLDATLYQSQYVDHLFCITENCEVEMKFTERKNGTKFFSAMNGQGDKHLVDCPYYTNYEGEVPRKKLIGVPTDGEVSDDWILNTLLNKSRDLKNTNNPRPKRKREPGTTKRVVNAGEQEVPVPIDGGLAGTGQTELNIRYGSINSNFVTKDFLGQRKRVVGTALHAEVVEENDEAYGYIRLKNDSLQIDAYFPPAFYADSRLTTRAAMEAFLGVLNRAIVSGQKITVICLGLLEENRNGNGININITNYKHIIANDDQYYKIIRNGTVSDNPYPD</sequence>
<protein>
    <submittedName>
        <fullName evidence="1">Uncharacterized protein</fullName>
    </submittedName>
</protein>
<evidence type="ECO:0000313" key="1">
    <source>
        <dbReference type="EMBL" id="ALS23401.1"/>
    </source>
</evidence>
<proteinExistence type="predicted"/>
<organism evidence="1 2">
    <name type="scientific">Paenibacillus naphthalenovorans</name>
    <dbReference type="NCBI Taxonomy" id="162209"/>
    <lineage>
        <taxon>Bacteria</taxon>
        <taxon>Bacillati</taxon>
        <taxon>Bacillota</taxon>
        <taxon>Bacilli</taxon>
        <taxon>Bacillales</taxon>
        <taxon>Paenibacillaceae</taxon>
        <taxon>Paenibacillus</taxon>
    </lineage>
</organism>
<dbReference type="OrthoDB" id="2452459at2"/>
<dbReference type="KEGG" id="pnp:IJ22_30280"/>
<dbReference type="EMBL" id="CP013652">
    <property type="protein sequence ID" value="ALS23401.1"/>
    <property type="molecule type" value="Genomic_DNA"/>
</dbReference>
<reference evidence="2" key="1">
    <citation type="submission" date="2015-12" db="EMBL/GenBank/DDBJ databases">
        <title>Complete genome sequences of two moderately thermophilic Paenibacillus species.</title>
        <authorList>
            <person name="Butler R.III."/>
            <person name="Wang J."/>
            <person name="Stark B.C."/>
            <person name="Pombert J.-F."/>
        </authorList>
    </citation>
    <scope>NUCLEOTIDE SEQUENCE [LARGE SCALE GENOMIC DNA]</scope>
    <source>
        <strain evidence="2">32O-Y</strain>
    </source>
</reference>